<feature type="signal peptide" evidence="1">
    <location>
        <begin position="1"/>
        <end position="22"/>
    </location>
</feature>
<proteinExistence type="predicted"/>
<evidence type="ECO:0000259" key="2">
    <source>
        <dbReference type="Pfam" id="PF13670"/>
    </source>
</evidence>
<protein>
    <submittedName>
        <fullName evidence="3">YpeB-like protein with putative protease inhibitory function</fullName>
    </submittedName>
</protein>
<keyword evidence="1" id="KW-0732">Signal</keyword>
<dbReference type="RefSeq" id="WP_101495672.1">
    <property type="nucleotide sequence ID" value="NZ_LNJZ01000002.1"/>
</dbReference>
<name>A0A4R6TUV2_9GAMM</name>
<evidence type="ECO:0000256" key="1">
    <source>
        <dbReference type="SAM" id="SignalP"/>
    </source>
</evidence>
<feature type="chain" id="PRO_5020483636" evidence="1">
    <location>
        <begin position="23"/>
        <end position="89"/>
    </location>
</feature>
<dbReference type="AlphaFoldDB" id="A0A4R6TUV2"/>
<gene>
    <name evidence="3" type="ORF">DFQ45_10745</name>
</gene>
<accession>A0A4R6TUV2</accession>
<keyword evidence="4" id="KW-1185">Reference proteome</keyword>
<evidence type="ECO:0000313" key="4">
    <source>
        <dbReference type="Proteomes" id="UP000294575"/>
    </source>
</evidence>
<dbReference type="InterPro" id="IPR025711">
    <property type="entry name" value="PepSY"/>
</dbReference>
<reference evidence="3 4" key="1">
    <citation type="submission" date="2019-03" db="EMBL/GenBank/DDBJ databases">
        <title>Genomic Encyclopedia of Type Strains, Phase IV (KMG-IV): sequencing the most valuable type-strain genomes for metagenomic binning, comparative biology and taxonomic classification.</title>
        <authorList>
            <person name="Goeker M."/>
        </authorList>
    </citation>
    <scope>NUCLEOTIDE SEQUENCE [LARGE SCALE GENOMIC DNA]</scope>
    <source>
        <strain evidence="3 4">DSM 28679</strain>
    </source>
</reference>
<dbReference type="Proteomes" id="UP000294575">
    <property type="component" value="Unassembled WGS sequence"/>
</dbReference>
<evidence type="ECO:0000313" key="3">
    <source>
        <dbReference type="EMBL" id="TDQ37540.1"/>
    </source>
</evidence>
<dbReference type="EMBL" id="SNYK01000007">
    <property type="protein sequence ID" value="TDQ37540.1"/>
    <property type="molecule type" value="Genomic_DNA"/>
</dbReference>
<sequence>MKTEIFAIAVAGLMSVMPLAHAGEHPDAQQRAALETALTTAGFVSWGEIEMEKGFWEVDGARKELGAKLKFELKLDPTTMLVVEEKVDD</sequence>
<dbReference type="Pfam" id="PF13670">
    <property type="entry name" value="PepSY_2"/>
    <property type="match status" value="1"/>
</dbReference>
<organism evidence="3 4">
    <name type="scientific">Thiopseudomonas denitrificans</name>
    <dbReference type="NCBI Taxonomy" id="1501432"/>
    <lineage>
        <taxon>Bacteria</taxon>
        <taxon>Pseudomonadati</taxon>
        <taxon>Pseudomonadota</taxon>
        <taxon>Gammaproteobacteria</taxon>
        <taxon>Pseudomonadales</taxon>
        <taxon>Pseudomonadaceae</taxon>
        <taxon>Thiopseudomonas</taxon>
    </lineage>
</organism>
<feature type="domain" description="PepSY" evidence="2">
    <location>
        <begin position="6"/>
        <end position="86"/>
    </location>
</feature>
<comment type="caution">
    <text evidence="3">The sequence shown here is derived from an EMBL/GenBank/DDBJ whole genome shotgun (WGS) entry which is preliminary data.</text>
</comment>
<dbReference type="OrthoDB" id="7933638at2"/>